<dbReference type="GO" id="GO:0016811">
    <property type="term" value="F:hydrolase activity, acting on carbon-nitrogen (but not peptide) bonds, in linear amides"/>
    <property type="evidence" value="ECO:0007669"/>
    <property type="project" value="TreeGrafter"/>
</dbReference>
<dbReference type="PANTHER" id="PTHR12993:SF11">
    <property type="entry name" value="N-ACETYLGLUCOSAMINYL-PHOSPHATIDYLINOSITOL DE-N-ACETYLASE"/>
    <property type="match status" value="1"/>
</dbReference>
<keyword evidence="3" id="KW-1185">Reference proteome</keyword>
<accession>A0A8E2I5L1</accession>
<dbReference type="InterPro" id="IPR003737">
    <property type="entry name" value="GlcNAc_PI_deacetylase-related"/>
</dbReference>
<organism evidence="2 3">
    <name type="scientific">Heyndrickxia oleronia</name>
    <dbReference type="NCBI Taxonomy" id="38875"/>
    <lineage>
        <taxon>Bacteria</taxon>
        <taxon>Bacillati</taxon>
        <taxon>Bacillota</taxon>
        <taxon>Bacilli</taxon>
        <taxon>Bacillales</taxon>
        <taxon>Bacillaceae</taxon>
        <taxon>Heyndrickxia</taxon>
    </lineage>
</organism>
<dbReference type="InterPro" id="IPR024078">
    <property type="entry name" value="LmbE-like_dom_sf"/>
</dbReference>
<proteinExistence type="predicted"/>
<dbReference type="Pfam" id="PF02585">
    <property type="entry name" value="PIG-L"/>
    <property type="match status" value="1"/>
</dbReference>
<dbReference type="Gene3D" id="3.40.50.10320">
    <property type="entry name" value="LmbE-like"/>
    <property type="match status" value="1"/>
</dbReference>
<comment type="cofactor">
    <cofactor evidence="1">
        <name>Zn(2+)</name>
        <dbReference type="ChEBI" id="CHEBI:29105"/>
    </cofactor>
</comment>
<dbReference type="Proteomes" id="UP000189761">
    <property type="component" value="Unassembled WGS sequence"/>
</dbReference>
<gene>
    <name evidence="2" type="ORF">BWZ43_19480</name>
</gene>
<dbReference type="EMBL" id="MTLA01000271">
    <property type="protein sequence ID" value="OOP66732.1"/>
    <property type="molecule type" value="Genomic_DNA"/>
</dbReference>
<evidence type="ECO:0000256" key="1">
    <source>
        <dbReference type="ARBA" id="ARBA00001947"/>
    </source>
</evidence>
<feature type="non-terminal residue" evidence="2">
    <location>
        <position position="170"/>
    </location>
</feature>
<sequence>MFFKLNKIKRYIRQLDGLIKAVEYVRGIYKYPNNMIGRINNLNKTTENIDILVIAAHPDDEILGLGTTLYREQLNGKNIVIAFVTNGSCWDKQSWRIRRSETLMKSMIRYKEASKALSLIGIPQDHIICLGFPDAGTHRYVENIGADIYMLINQLKPGSIYVHCIEGGHN</sequence>
<protein>
    <recommendedName>
        <fullName evidence="4">N-acetylglucosaminylphosphatidylinositol deacetylase</fullName>
    </recommendedName>
</protein>
<evidence type="ECO:0000313" key="2">
    <source>
        <dbReference type="EMBL" id="OOP66732.1"/>
    </source>
</evidence>
<dbReference type="SUPFAM" id="SSF102588">
    <property type="entry name" value="LmbE-like"/>
    <property type="match status" value="1"/>
</dbReference>
<dbReference type="AlphaFoldDB" id="A0A8E2I5L1"/>
<dbReference type="RefSeq" id="WP_139358196.1">
    <property type="nucleotide sequence ID" value="NZ_MTLA01000271.1"/>
</dbReference>
<evidence type="ECO:0000313" key="3">
    <source>
        <dbReference type="Proteomes" id="UP000189761"/>
    </source>
</evidence>
<dbReference type="PANTHER" id="PTHR12993">
    <property type="entry name" value="N-ACETYLGLUCOSAMINYL-PHOSPHATIDYLINOSITOL DE-N-ACETYLASE-RELATED"/>
    <property type="match status" value="1"/>
</dbReference>
<name>A0A8E2I5L1_9BACI</name>
<evidence type="ECO:0008006" key="4">
    <source>
        <dbReference type="Google" id="ProtNLM"/>
    </source>
</evidence>
<reference evidence="2 3" key="1">
    <citation type="submission" date="2017-01" db="EMBL/GenBank/DDBJ databases">
        <title>Draft genome sequence of Bacillus oleronius.</title>
        <authorList>
            <person name="Allam M."/>
        </authorList>
    </citation>
    <scope>NUCLEOTIDE SEQUENCE [LARGE SCALE GENOMIC DNA]</scope>
    <source>
        <strain evidence="2 3">DSM 9356</strain>
    </source>
</reference>
<comment type="caution">
    <text evidence="2">The sequence shown here is derived from an EMBL/GenBank/DDBJ whole genome shotgun (WGS) entry which is preliminary data.</text>
</comment>